<protein>
    <submittedName>
        <fullName evidence="1">Uncharacterized protein</fullName>
    </submittedName>
</protein>
<dbReference type="OrthoDB" id="3866088at2759"/>
<evidence type="ECO:0000313" key="2">
    <source>
        <dbReference type="Proteomes" id="UP000799436"/>
    </source>
</evidence>
<name>A0A6G1LJR3_9PEZI</name>
<sequence>MTAITSLPKDVLALIVSYVKLKSHLWSAAKSCKSLYAVVIPTFYRHLVIKEGDNMLGLVAALNPGNAGLQHVRHLTFLPRCEHFRKSPVHELDWIFSMLTNMLPRDRLLTFTFDCFARIYPKLLAVLYQRQRHLRTMRVSRGFFPSQDL</sequence>
<organism evidence="1 2">
    <name type="scientific">Teratosphaeria nubilosa</name>
    <dbReference type="NCBI Taxonomy" id="161662"/>
    <lineage>
        <taxon>Eukaryota</taxon>
        <taxon>Fungi</taxon>
        <taxon>Dikarya</taxon>
        <taxon>Ascomycota</taxon>
        <taxon>Pezizomycotina</taxon>
        <taxon>Dothideomycetes</taxon>
        <taxon>Dothideomycetidae</taxon>
        <taxon>Mycosphaerellales</taxon>
        <taxon>Teratosphaeriaceae</taxon>
        <taxon>Teratosphaeria</taxon>
    </lineage>
</organism>
<evidence type="ECO:0000313" key="1">
    <source>
        <dbReference type="EMBL" id="KAF2773181.1"/>
    </source>
</evidence>
<keyword evidence="2" id="KW-1185">Reference proteome</keyword>
<dbReference type="EMBL" id="ML995812">
    <property type="protein sequence ID" value="KAF2773181.1"/>
    <property type="molecule type" value="Genomic_DNA"/>
</dbReference>
<dbReference type="AlphaFoldDB" id="A0A6G1LJR3"/>
<reference evidence="1" key="1">
    <citation type="journal article" date="2020" name="Stud. Mycol.">
        <title>101 Dothideomycetes genomes: a test case for predicting lifestyles and emergence of pathogens.</title>
        <authorList>
            <person name="Haridas S."/>
            <person name="Albert R."/>
            <person name="Binder M."/>
            <person name="Bloem J."/>
            <person name="Labutti K."/>
            <person name="Salamov A."/>
            <person name="Andreopoulos B."/>
            <person name="Baker S."/>
            <person name="Barry K."/>
            <person name="Bills G."/>
            <person name="Bluhm B."/>
            <person name="Cannon C."/>
            <person name="Castanera R."/>
            <person name="Culley D."/>
            <person name="Daum C."/>
            <person name="Ezra D."/>
            <person name="Gonzalez J."/>
            <person name="Henrissat B."/>
            <person name="Kuo A."/>
            <person name="Liang C."/>
            <person name="Lipzen A."/>
            <person name="Lutzoni F."/>
            <person name="Magnuson J."/>
            <person name="Mondo S."/>
            <person name="Nolan M."/>
            <person name="Ohm R."/>
            <person name="Pangilinan J."/>
            <person name="Park H.-J."/>
            <person name="Ramirez L."/>
            <person name="Alfaro M."/>
            <person name="Sun H."/>
            <person name="Tritt A."/>
            <person name="Yoshinaga Y."/>
            <person name="Zwiers L.-H."/>
            <person name="Turgeon B."/>
            <person name="Goodwin S."/>
            <person name="Spatafora J."/>
            <person name="Crous P."/>
            <person name="Grigoriev I."/>
        </authorList>
    </citation>
    <scope>NUCLEOTIDE SEQUENCE</scope>
    <source>
        <strain evidence="1">CBS 116005</strain>
    </source>
</reference>
<proteinExistence type="predicted"/>
<dbReference type="Proteomes" id="UP000799436">
    <property type="component" value="Unassembled WGS sequence"/>
</dbReference>
<gene>
    <name evidence="1" type="ORF">EJ03DRAFT_324221</name>
</gene>
<accession>A0A6G1LJR3</accession>